<proteinExistence type="predicted"/>
<dbReference type="AlphaFoldDB" id="A0A848C1K1"/>
<protein>
    <submittedName>
        <fullName evidence="3">Uncharacterized protein</fullName>
    </submittedName>
</protein>
<feature type="region of interest" description="Disordered" evidence="1">
    <location>
        <begin position="30"/>
        <end position="112"/>
    </location>
</feature>
<evidence type="ECO:0000256" key="2">
    <source>
        <dbReference type="SAM" id="SignalP"/>
    </source>
</evidence>
<organism evidence="3 4">
    <name type="scientific">Megasphaera hexanoica</name>
    <dbReference type="NCBI Taxonomy" id="1675036"/>
    <lineage>
        <taxon>Bacteria</taxon>
        <taxon>Bacillati</taxon>
        <taxon>Bacillota</taxon>
        <taxon>Negativicutes</taxon>
        <taxon>Veillonellales</taxon>
        <taxon>Veillonellaceae</taxon>
        <taxon>Megasphaera</taxon>
    </lineage>
</organism>
<gene>
    <name evidence="3" type="ORF">HF872_10780</name>
</gene>
<feature type="chain" id="PRO_5032772287" evidence="2">
    <location>
        <begin position="24"/>
        <end position="112"/>
    </location>
</feature>
<keyword evidence="2" id="KW-0732">Signal</keyword>
<accession>A0A848C1K1</accession>
<dbReference type="EMBL" id="JABAFG010000020">
    <property type="protein sequence ID" value="NME29097.1"/>
    <property type="molecule type" value="Genomic_DNA"/>
</dbReference>
<evidence type="ECO:0000313" key="4">
    <source>
        <dbReference type="Proteomes" id="UP000591071"/>
    </source>
</evidence>
<dbReference type="Proteomes" id="UP000591071">
    <property type="component" value="Unassembled WGS sequence"/>
</dbReference>
<feature type="compositionally biased region" description="Basic and acidic residues" evidence="1">
    <location>
        <begin position="49"/>
        <end position="84"/>
    </location>
</feature>
<feature type="signal peptide" evidence="2">
    <location>
        <begin position="1"/>
        <end position="23"/>
    </location>
</feature>
<reference evidence="3 4" key="1">
    <citation type="submission" date="2020-04" db="EMBL/GenBank/DDBJ databases">
        <authorList>
            <person name="Hitch T.C.A."/>
            <person name="Wylensek D."/>
            <person name="Clavel T."/>
        </authorList>
    </citation>
    <scope>NUCLEOTIDE SEQUENCE [LARGE SCALE GENOMIC DNA]</scope>
    <source>
        <strain evidence="3 4">Oil-RF-744-FAT-WT-6-1</strain>
    </source>
</reference>
<sequence>MKIKRLIALSITAAALAGGAAFAQDTHFDGYTHNPIAMHNDQQSSFWNQKKDLKKEEQIRKKREQEEKKRIERERKERQRAEANRKKKKTYKKPMPKPNDQHRQNQQNWPHF</sequence>
<name>A0A848C1K1_9FIRM</name>
<feature type="compositionally biased region" description="Basic residues" evidence="1">
    <location>
        <begin position="85"/>
        <end position="95"/>
    </location>
</feature>
<evidence type="ECO:0000313" key="3">
    <source>
        <dbReference type="EMBL" id="NME29097.1"/>
    </source>
</evidence>
<evidence type="ECO:0000256" key="1">
    <source>
        <dbReference type="SAM" id="MobiDB-lite"/>
    </source>
</evidence>
<dbReference type="RefSeq" id="WP_170087957.1">
    <property type="nucleotide sequence ID" value="NZ_JABAFG010000020.1"/>
</dbReference>
<comment type="caution">
    <text evidence="3">The sequence shown here is derived from an EMBL/GenBank/DDBJ whole genome shotgun (WGS) entry which is preliminary data.</text>
</comment>